<dbReference type="Proteomes" id="UP000426246">
    <property type="component" value="Chromosome"/>
</dbReference>
<reference evidence="4" key="1">
    <citation type="submission" date="2018-11" db="EMBL/GenBank/DDBJ databases">
        <title>Complete genome sequence of Paenibacillus sp. ML311-T8.</title>
        <authorList>
            <person name="Nam Y.-D."/>
            <person name="Kang J."/>
            <person name="Chung W.-H."/>
            <person name="Park Y.S."/>
        </authorList>
    </citation>
    <scope>NUCLEOTIDE SEQUENCE [LARGE SCALE GENOMIC DNA]</scope>
    <source>
        <strain evidence="4">ML311-T8</strain>
    </source>
</reference>
<keyword evidence="1" id="KW-0472">Membrane</keyword>
<dbReference type="PANTHER" id="PTHR46663">
    <property type="entry name" value="DIGUANYLATE CYCLASE DGCT-RELATED"/>
    <property type="match status" value="1"/>
</dbReference>
<proteinExistence type="predicted"/>
<dbReference type="Gene3D" id="3.30.70.270">
    <property type="match status" value="1"/>
</dbReference>
<dbReference type="InterPro" id="IPR052163">
    <property type="entry name" value="DGC-Regulatory_Protein"/>
</dbReference>
<accession>A0A6B8RSX6</accession>
<feature type="transmembrane region" description="Helical" evidence="1">
    <location>
        <begin position="40"/>
        <end position="59"/>
    </location>
</feature>
<dbReference type="SUPFAM" id="SSF55073">
    <property type="entry name" value="Nucleotide cyclase"/>
    <property type="match status" value="1"/>
</dbReference>
<gene>
    <name evidence="3" type="ORF">EHS13_30630</name>
</gene>
<sequence length="251" mass="29341">MGILFVRKLFYLLSSLFVNQAERIASCGTWRTAMKYTGRIAIVSIAIIIIFVIRIYGHFNYDVPIYQFPFFGLVIILVFWLLGKQYDHVKFLSEKDVLTKLHNRRYMIQTFPKLIAAADRNREKLILYFIDVDDFKHINDNYGHEIGDQVLQRIANVIKFHSRKRDMLVRWAGDEFLTFSAFSDDESKENMINKINNELETTFQDLRITVSVTIGLAVYPDEAITLDDLIHVADQNMYSYKALRHKTNPGL</sequence>
<evidence type="ECO:0000313" key="3">
    <source>
        <dbReference type="EMBL" id="QGQ98924.1"/>
    </source>
</evidence>
<feature type="transmembrane region" description="Helical" evidence="1">
    <location>
        <begin position="65"/>
        <end position="83"/>
    </location>
</feature>
<dbReference type="InterPro" id="IPR043128">
    <property type="entry name" value="Rev_trsase/Diguanyl_cyclase"/>
</dbReference>
<dbReference type="InterPro" id="IPR029787">
    <property type="entry name" value="Nucleotide_cyclase"/>
</dbReference>
<keyword evidence="4" id="KW-1185">Reference proteome</keyword>
<dbReference type="EMBL" id="CP034235">
    <property type="protein sequence ID" value="QGQ98924.1"/>
    <property type="molecule type" value="Genomic_DNA"/>
</dbReference>
<dbReference type="KEGG" id="ppsc:EHS13_30630"/>
<dbReference type="NCBIfam" id="TIGR00254">
    <property type="entry name" value="GGDEF"/>
    <property type="match status" value="1"/>
</dbReference>
<dbReference type="Pfam" id="PF00990">
    <property type="entry name" value="GGDEF"/>
    <property type="match status" value="1"/>
</dbReference>
<organism evidence="3 4">
    <name type="scientific">Paenibacillus psychroresistens</name>
    <dbReference type="NCBI Taxonomy" id="1778678"/>
    <lineage>
        <taxon>Bacteria</taxon>
        <taxon>Bacillati</taxon>
        <taxon>Bacillota</taxon>
        <taxon>Bacilli</taxon>
        <taxon>Bacillales</taxon>
        <taxon>Paenibacillaceae</taxon>
        <taxon>Paenibacillus</taxon>
    </lineage>
</organism>
<protein>
    <submittedName>
        <fullName evidence="3">GGDEF domain-containing protein</fullName>
    </submittedName>
</protein>
<evidence type="ECO:0000259" key="2">
    <source>
        <dbReference type="PROSITE" id="PS50887"/>
    </source>
</evidence>
<dbReference type="AlphaFoldDB" id="A0A6B8RSX6"/>
<evidence type="ECO:0000313" key="4">
    <source>
        <dbReference type="Proteomes" id="UP000426246"/>
    </source>
</evidence>
<dbReference type="PROSITE" id="PS50887">
    <property type="entry name" value="GGDEF"/>
    <property type="match status" value="1"/>
</dbReference>
<dbReference type="SMART" id="SM00267">
    <property type="entry name" value="GGDEF"/>
    <property type="match status" value="1"/>
</dbReference>
<dbReference type="InterPro" id="IPR000160">
    <property type="entry name" value="GGDEF_dom"/>
</dbReference>
<feature type="domain" description="GGDEF" evidence="2">
    <location>
        <begin position="123"/>
        <end position="251"/>
    </location>
</feature>
<dbReference type="PANTHER" id="PTHR46663:SF2">
    <property type="entry name" value="GGDEF DOMAIN-CONTAINING PROTEIN"/>
    <property type="match status" value="1"/>
</dbReference>
<dbReference type="CDD" id="cd01949">
    <property type="entry name" value="GGDEF"/>
    <property type="match status" value="1"/>
</dbReference>
<name>A0A6B8RSX6_9BACL</name>
<keyword evidence="1" id="KW-1133">Transmembrane helix</keyword>
<keyword evidence="1" id="KW-0812">Transmembrane</keyword>
<evidence type="ECO:0000256" key="1">
    <source>
        <dbReference type="SAM" id="Phobius"/>
    </source>
</evidence>